<keyword evidence="2" id="KW-1185">Reference proteome</keyword>
<sequence>MGFNPSTAGDVYSFGVLLLEIFTGKRPTDDMFHGDLDLRNYVKLACPGRATQISYPSMFFDGKEAATQKLEEFLATTFQLGLVCSAELPRKRKNMREVASELNAIREQILCGKLETASSSKNLTDEKLSAAY</sequence>
<evidence type="ECO:0000313" key="2">
    <source>
        <dbReference type="Proteomes" id="UP001057402"/>
    </source>
</evidence>
<evidence type="ECO:0000313" key="1">
    <source>
        <dbReference type="EMBL" id="KAI4384058.1"/>
    </source>
</evidence>
<dbReference type="Proteomes" id="UP001057402">
    <property type="component" value="Chromosome 3"/>
</dbReference>
<proteinExistence type="predicted"/>
<gene>
    <name evidence="1" type="ORF">MLD38_009827</name>
</gene>
<accession>A0ACB9RYF6</accession>
<name>A0ACB9RYF6_9MYRT</name>
<protein>
    <submittedName>
        <fullName evidence="1">Uncharacterized protein</fullName>
    </submittedName>
</protein>
<organism evidence="1 2">
    <name type="scientific">Melastoma candidum</name>
    <dbReference type="NCBI Taxonomy" id="119954"/>
    <lineage>
        <taxon>Eukaryota</taxon>
        <taxon>Viridiplantae</taxon>
        <taxon>Streptophyta</taxon>
        <taxon>Embryophyta</taxon>
        <taxon>Tracheophyta</taxon>
        <taxon>Spermatophyta</taxon>
        <taxon>Magnoliopsida</taxon>
        <taxon>eudicotyledons</taxon>
        <taxon>Gunneridae</taxon>
        <taxon>Pentapetalae</taxon>
        <taxon>rosids</taxon>
        <taxon>malvids</taxon>
        <taxon>Myrtales</taxon>
        <taxon>Melastomataceae</taxon>
        <taxon>Melastomatoideae</taxon>
        <taxon>Melastomateae</taxon>
        <taxon>Melastoma</taxon>
    </lineage>
</organism>
<dbReference type="EMBL" id="CM042882">
    <property type="protein sequence ID" value="KAI4384058.1"/>
    <property type="molecule type" value="Genomic_DNA"/>
</dbReference>
<reference evidence="2" key="1">
    <citation type="journal article" date="2023" name="Front. Plant Sci.">
        <title>Chromosomal-level genome assembly of Melastoma candidum provides insights into trichome evolution.</title>
        <authorList>
            <person name="Zhong Y."/>
            <person name="Wu W."/>
            <person name="Sun C."/>
            <person name="Zou P."/>
            <person name="Liu Y."/>
            <person name="Dai S."/>
            <person name="Zhou R."/>
        </authorList>
    </citation>
    <scope>NUCLEOTIDE SEQUENCE [LARGE SCALE GENOMIC DNA]</scope>
</reference>
<comment type="caution">
    <text evidence="1">The sequence shown here is derived from an EMBL/GenBank/DDBJ whole genome shotgun (WGS) entry which is preliminary data.</text>
</comment>